<keyword evidence="1" id="KW-0472">Membrane</keyword>
<dbReference type="EMBL" id="CP009238">
    <property type="protein sequence ID" value="AIL33119.1"/>
    <property type="molecule type" value="Genomic_DNA"/>
</dbReference>
<organism evidence="2 3">
    <name type="scientific">Basilea psittacipulmonis DSM 24701</name>
    <dbReference type="NCBI Taxonomy" id="1072685"/>
    <lineage>
        <taxon>Bacteria</taxon>
        <taxon>Pseudomonadati</taxon>
        <taxon>Pseudomonadota</taxon>
        <taxon>Betaproteobacteria</taxon>
        <taxon>Burkholderiales</taxon>
        <taxon>Alcaligenaceae</taxon>
        <taxon>Basilea</taxon>
    </lineage>
</organism>
<dbReference type="RefSeq" id="WP_038500718.1">
    <property type="nucleotide sequence ID" value="NZ_AFWK01000006.1"/>
</dbReference>
<keyword evidence="3" id="KW-1185">Reference proteome</keyword>
<proteinExistence type="predicted"/>
<dbReference type="Proteomes" id="UP000028945">
    <property type="component" value="Chromosome"/>
</dbReference>
<name>A0A077DEG3_9BURK</name>
<evidence type="ECO:0000313" key="3">
    <source>
        <dbReference type="Proteomes" id="UP000028945"/>
    </source>
</evidence>
<sequence length="220" mass="25112">MADLSGYLPLIIILLIFLAFFIWHRKHKKENGLKGPAGWILVFNIGSVLGFFSIMSREQTAKGTPLETATNIVLLCIAVLTFYALYLTIKKQGDPKTPQKVIKAIWLKGPVAMSVLFLSAMYYYPNIYNTSFPYFWTLTAIMVLGYVAMPVVAATVWVLYFQNAVRVQNTYNITPKDKHYVKKIVGLCVLLALLAFIRGPLEQNYYQKLSSLERTMYFQQ</sequence>
<feature type="transmembrane region" description="Helical" evidence="1">
    <location>
        <begin position="36"/>
        <end position="56"/>
    </location>
</feature>
<evidence type="ECO:0000256" key="1">
    <source>
        <dbReference type="SAM" id="Phobius"/>
    </source>
</evidence>
<keyword evidence="1" id="KW-1133">Transmembrane helix</keyword>
<accession>A0A077DEG3</accession>
<protein>
    <submittedName>
        <fullName evidence="2">Uncharacterized protein</fullName>
    </submittedName>
</protein>
<dbReference type="HOGENOM" id="CLU_1253901_0_0_4"/>
<keyword evidence="1" id="KW-0812">Transmembrane</keyword>
<dbReference type="STRING" id="1072685.IX83_07225"/>
<reference evidence="2 3" key="1">
    <citation type="journal article" date="2014" name="BMC Genomics">
        <title>A genomic perspective on a new bacterial genus and species from the Alcaligenaceae family, Basilea psittacipulmonis.</title>
        <authorList>
            <person name="Whiteson K.L."/>
            <person name="Hernandez D."/>
            <person name="Lazarevic V."/>
            <person name="Gaia N."/>
            <person name="Farinelli L."/>
            <person name="Francois P."/>
            <person name="Pilo P."/>
            <person name="Frey J."/>
            <person name="Schrenzel J."/>
        </authorList>
    </citation>
    <scope>NUCLEOTIDE SEQUENCE [LARGE SCALE GENOMIC DNA]</scope>
    <source>
        <strain evidence="2 3">DSM 24701</strain>
    </source>
</reference>
<evidence type="ECO:0000313" key="2">
    <source>
        <dbReference type="EMBL" id="AIL33119.1"/>
    </source>
</evidence>
<feature type="transmembrane region" description="Helical" evidence="1">
    <location>
        <begin position="68"/>
        <end position="89"/>
    </location>
</feature>
<dbReference type="AlphaFoldDB" id="A0A077DEG3"/>
<dbReference type="KEGG" id="bpsi:IX83_07225"/>
<feature type="transmembrane region" description="Helical" evidence="1">
    <location>
        <begin position="135"/>
        <end position="160"/>
    </location>
</feature>
<feature type="transmembrane region" description="Helical" evidence="1">
    <location>
        <begin position="101"/>
        <end position="123"/>
    </location>
</feature>
<feature type="transmembrane region" description="Helical" evidence="1">
    <location>
        <begin position="180"/>
        <end position="201"/>
    </location>
</feature>
<gene>
    <name evidence="2" type="ORF">IX83_07225</name>
</gene>
<feature type="transmembrane region" description="Helical" evidence="1">
    <location>
        <begin position="6"/>
        <end position="24"/>
    </location>
</feature>